<protein>
    <submittedName>
        <fullName evidence="4">PorT family protein</fullName>
    </submittedName>
</protein>
<dbReference type="InterPro" id="IPR025665">
    <property type="entry name" value="Beta-barrel_OMP_2"/>
</dbReference>
<evidence type="ECO:0000256" key="1">
    <source>
        <dbReference type="SAM" id="SignalP"/>
    </source>
</evidence>
<sequence length="207" mass="23220">MVKKTALTLFVAVIALTANAQKLRFGVKGGLNFSKETQGKVEQLYISSDLSFRTSFHIGGVMNYALTDQLELEADLLYSQQGYKDIIYTTAIEQNIANENYTVTSHYINLPIAIKYYIADGFYAECGPQIGYLLSKKGELENWENTYDAYSSNNTKKIDFGIFGGLGYRFNNNVFIEGRYIHGLTGTSKVVDGCKNRNIQISLGYLF</sequence>
<dbReference type="Proteomes" id="UP000216189">
    <property type="component" value="Unassembled WGS sequence"/>
</dbReference>
<feature type="signal peptide" evidence="1">
    <location>
        <begin position="1"/>
        <end position="20"/>
    </location>
</feature>
<evidence type="ECO:0000313" key="6">
    <source>
        <dbReference type="Proteomes" id="UP000887043"/>
    </source>
</evidence>
<keyword evidence="5" id="KW-1185">Reference proteome</keyword>
<dbReference type="Pfam" id="PF13568">
    <property type="entry name" value="OMP_b-brl_2"/>
    <property type="match status" value="1"/>
</dbReference>
<comment type="caution">
    <text evidence="3">The sequence shown here is derived from an EMBL/GenBank/DDBJ whole genome shotgun (WGS) entry which is preliminary data.</text>
</comment>
<reference evidence="4 5" key="1">
    <citation type="submission" date="2017-08" db="EMBL/GenBank/DDBJ databases">
        <title>Comparative genomics of non-oral Prevotella species.</title>
        <authorList>
            <person name="Accetto T."/>
            <person name="Nograsek B."/>
            <person name="Avgustin G."/>
        </authorList>
    </citation>
    <scope>NUCLEOTIDE SEQUENCE [LARGE SCALE GENOMIC DNA]</scope>
    <source>
        <strain evidence="4 5">TC1-1</strain>
    </source>
</reference>
<feature type="domain" description="Outer membrane protein beta-barrel" evidence="2">
    <location>
        <begin position="19"/>
        <end position="186"/>
    </location>
</feature>
<dbReference type="Gene3D" id="2.40.160.20">
    <property type="match status" value="1"/>
</dbReference>
<dbReference type="Proteomes" id="UP000887043">
    <property type="component" value="Unassembled WGS sequence"/>
</dbReference>
<keyword evidence="1" id="KW-0732">Signal</keyword>
<evidence type="ECO:0000313" key="4">
    <source>
        <dbReference type="EMBL" id="OYP54877.1"/>
    </source>
</evidence>
<proteinExistence type="predicted"/>
<gene>
    <name evidence="4" type="ORF">CIK91_08100</name>
    <name evidence="3" type="ORF">PRRU23_26450</name>
</gene>
<dbReference type="AlphaFoldDB" id="A0AA37ME43"/>
<dbReference type="InterPro" id="IPR011250">
    <property type="entry name" value="OMP/PagP_B-barrel"/>
</dbReference>
<feature type="chain" id="PRO_5041337206" evidence="1">
    <location>
        <begin position="21"/>
        <end position="207"/>
    </location>
</feature>
<reference evidence="3" key="2">
    <citation type="submission" date="2021-08" db="EMBL/GenBank/DDBJ databases">
        <title>Prevotella lacticifex sp. nov., isolated from rumen of cow.</title>
        <authorList>
            <person name="Shinkai T."/>
            <person name="Ikeyama N."/>
            <person name="Kumagai M."/>
            <person name="Ohmori H."/>
            <person name="Sakamoto M."/>
            <person name="Ohkuma M."/>
            <person name="Mitsumori M."/>
        </authorList>
    </citation>
    <scope>NUCLEOTIDE SEQUENCE</scope>
    <source>
        <strain evidence="3">DSM 11371</strain>
    </source>
</reference>
<accession>A0AA37ME43</accession>
<evidence type="ECO:0000313" key="3">
    <source>
        <dbReference type="EMBL" id="GJG28945.1"/>
    </source>
</evidence>
<evidence type="ECO:0000313" key="5">
    <source>
        <dbReference type="Proteomes" id="UP000216189"/>
    </source>
</evidence>
<name>A0AA37ME43_SEGBR</name>
<dbReference type="RefSeq" id="WP_006281952.1">
    <property type="nucleotide sequence ID" value="NZ_BPTR01000001.1"/>
</dbReference>
<dbReference type="EMBL" id="BPTR01000001">
    <property type="protein sequence ID" value="GJG28945.1"/>
    <property type="molecule type" value="Genomic_DNA"/>
</dbReference>
<evidence type="ECO:0000259" key="2">
    <source>
        <dbReference type="Pfam" id="PF13568"/>
    </source>
</evidence>
<dbReference type="SUPFAM" id="SSF56925">
    <property type="entry name" value="OMPA-like"/>
    <property type="match status" value="1"/>
</dbReference>
<dbReference type="EMBL" id="NPJF01000037">
    <property type="protein sequence ID" value="OYP54877.1"/>
    <property type="molecule type" value="Genomic_DNA"/>
</dbReference>
<organism evidence="3 6">
    <name type="scientific">Segatella bryantii</name>
    <name type="common">Prevotella bryantii</name>
    <dbReference type="NCBI Taxonomy" id="77095"/>
    <lineage>
        <taxon>Bacteria</taxon>
        <taxon>Pseudomonadati</taxon>
        <taxon>Bacteroidota</taxon>
        <taxon>Bacteroidia</taxon>
        <taxon>Bacteroidales</taxon>
        <taxon>Prevotellaceae</taxon>
        <taxon>Segatella</taxon>
    </lineage>
</organism>